<gene>
    <name evidence="1" type="ORF">IQ22_02805</name>
</gene>
<sequence>MKREEKLIETIEGGDEKGNGITILKYQEYIVADGERLPSLQRYQLQDGSAVNMIDASTFQIVKSGVTVKRR</sequence>
<organism evidence="1 2">
    <name type="scientific">Pseudomonas duriflava</name>
    <dbReference type="NCBI Taxonomy" id="459528"/>
    <lineage>
        <taxon>Bacteria</taxon>
        <taxon>Pseudomonadati</taxon>
        <taxon>Pseudomonadota</taxon>
        <taxon>Gammaproteobacteria</taxon>
        <taxon>Pseudomonadales</taxon>
        <taxon>Pseudomonadaceae</taxon>
        <taxon>Pseudomonas</taxon>
    </lineage>
</organism>
<reference evidence="1 2" key="1">
    <citation type="journal article" date="2015" name="Stand. Genomic Sci.">
        <title>Genomic Encyclopedia of Bacterial and Archaeal Type Strains, Phase III: the genomes of soil and plant-associated and newly described type strains.</title>
        <authorList>
            <person name="Whitman W.B."/>
            <person name="Woyke T."/>
            <person name="Klenk H.P."/>
            <person name="Zhou Y."/>
            <person name="Lilburn T.G."/>
            <person name="Beck B.J."/>
            <person name="De Vos P."/>
            <person name="Vandamme P."/>
            <person name="Eisen J.A."/>
            <person name="Garrity G."/>
            <person name="Hugenholtz P."/>
            <person name="Kyrpides N.C."/>
        </authorList>
    </citation>
    <scope>NUCLEOTIDE SEQUENCE [LARGE SCALE GENOMIC DNA]</scope>
    <source>
        <strain evidence="1 2">CGMCC 1.6858</strain>
    </source>
</reference>
<dbReference type="RefSeq" id="WP_145142907.1">
    <property type="nucleotide sequence ID" value="NZ_VLKY01000009.1"/>
</dbReference>
<dbReference type="AlphaFoldDB" id="A0A562Q9X7"/>
<dbReference type="EMBL" id="VLKY01000009">
    <property type="protein sequence ID" value="TWI52970.1"/>
    <property type="molecule type" value="Genomic_DNA"/>
</dbReference>
<evidence type="ECO:0000313" key="2">
    <source>
        <dbReference type="Proteomes" id="UP000316905"/>
    </source>
</evidence>
<protein>
    <submittedName>
        <fullName evidence="1">Uncharacterized protein</fullName>
    </submittedName>
</protein>
<name>A0A562Q9X7_9PSED</name>
<evidence type="ECO:0000313" key="1">
    <source>
        <dbReference type="EMBL" id="TWI52970.1"/>
    </source>
</evidence>
<keyword evidence="2" id="KW-1185">Reference proteome</keyword>
<dbReference type="Proteomes" id="UP000316905">
    <property type="component" value="Unassembled WGS sequence"/>
</dbReference>
<comment type="caution">
    <text evidence="1">The sequence shown here is derived from an EMBL/GenBank/DDBJ whole genome shotgun (WGS) entry which is preliminary data.</text>
</comment>
<accession>A0A562Q9X7</accession>
<proteinExistence type="predicted"/>